<dbReference type="InterPro" id="IPR019711">
    <property type="entry name" value="ATP_synth_F0_suH"/>
</dbReference>
<keyword evidence="3" id="KW-1185">Reference proteome</keyword>
<proteinExistence type="predicted"/>
<evidence type="ECO:0000313" key="2">
    <source>
        <dbReference type="EMBL" id="QLG74340.1"/>
    </source>
</evidence>
<sequence>MFQVAFRRTSSLLQRSNVRLLSSSPARRNVVQELYLRELKNVKLSPITAKDAEGSVKPWSEPVKPSIPDVEAQGNDALKAYQDELVETKGSEAGASEDGNIEDDWLVLDDVEEESHSH</sequence>
<dbReference type="PANTHER" id="PTHR28207">
    <property type="entry name" value="ATP SYNTHASE SUBUNIT H, MITOCHONDRIAL"/>
    <property type="match status" value="1"/>
</dbReference>
<evidence type="ECO:0000313" key="3">
    <source>
        <dbReference type="Proteomes" id="UP000509704"/>
    </source>
</evidence>
<feature type="compositionally biased region" description="Acidic residues" evidence="1">
    <location>
        <begin position="99"/>
        <end position="118"/>
    </location>
</feature>
<name>A0A7H9B727_ZYGMR</name>
<dbReference type="EMBL" id="CP058610">
    <property type="protein sequence ID" value="QLG74340.1"/>
    <property type="molecule type" value="Genomic_DNA"/>
</dbReference>
<dbReference type="GO" id="GO:0046933">
    <property type="term" value="F:proton-transporting ATP synthase activity, rotational mechanism"/>
    <property type="evidence" value="ECO:0007669"/>
    <property type="project" value="TreeGrafter"/>
</dbReference>
<dbReference type="KEGG" id="zmk:HG535_0G02240"/>
<dbReference type="AlphaFoldDB" id="A0A7H9B727"/>
<dbReference type="Proteomes" id="UP000509704">
    <property type="component" value="Chromosome 7"/>
</dbReference>
<accession>A0A7H9B727</accession>
<evidence type="ECO:0008006" key="4">
    <source>
        <dbReference type="Google" id="ProtNLM"/>
    </source>
</evidence>
<dbReference type="PANTHER" id="PTHR28207:SF1">
    <property type="entry name" value="ATP SYNTHASE SUBUNIT H, MITOCHONDRIAL"/>
    <property type="match status" value="1"/>
</dbReference>
<dbReference type="OrthoDB" id="274752at2759"/>
<dbReference type="GeneID" id="59238123"/>
<dbReference type="Pfam" id="PF10775">
    <property type="entry name" value="ATP_sub_h"/>
    <property type="match status" value="1"/>
</dbReference>
<evidence type="ECO:0000256" key="1">
    <source>
        <dbReference type="SAM" id="MobiDB-lite"/>
    </source>
</evidence>
<dbReference type="RefSeq" id="XP_037146065.1">
    <property type="nucleotide sequence ID" value="XM_037290170.1"/>
</dbReference>
<organism evidence="2 3">
    <name type="scientific">Zygotorulaspora mrakii</name>
    <name type="common">Zygosaccharomyces mrakii</name>
    <dbReference type="NCBI Taxonomy" id="42260"/>
    <lineage>
        <taxon>Eukaryota</taxon>
        <taxon>Fungi</taxon>
        <taxon>Dikarya</taxon>
        <taxon>Ascomycota</taxon>
        <taxon>Saccharomycotina</taxon>
        <taxon>Saccharomycetes</taxon>
        <taxon>Saccharomycetales</taxon>
        <taxon>Saccharomycetaceae</taxon>
        <taxon>Zygotorulaspora</taxon>
    </lineage>
</organism>
<reference evidence="2 3" key="1">
    <citation type="submission" date="2020-07" db="EMBL/GenBank/DDBJ databases">
        <title>The yeast mating-type switching endonuclease HO is a domesticated member of an unorthodox homing genetic element family.</title>
        <authorList>
            <person name="Coughlan A.Y."/>
            <person name="Lombardi L."/>
            <person name="Braun-Galleani S."/>
            <person name="Martos A.R."/>
            <person name="Galeote V."/>
            <person name="Bigey F."/>
            <person name="Dequin S."/>
            <person name="Byrne K.P."/>
            <person name="Wolfe K.H."/>
        </authorList>
    </citation>
    <scope>NUCLEOTIDE SEQUENCE [LARGE SCALE GENOMIC DNA]</scope>
    <source>
        <strain evidence="2 3">NRRL Y-6702</strain>
    </source>
</reference>
<protein>
    <recommendedName>
        <fullName evidence="4">ATP synthase subunit H, mitochondrial</fullName>
    </recommendedName>
</protein>
<feature type="region of interest" description="Disordered" evidence="1">
    <location>
        <begin position="87"/>
        <end position="118"/>
    </location>
</feature>
<gene>
    <name evidence="2" type="ORF">HG535_0G02240</name>
</gene>